<evidence type="ECO:0000259" key="7">
    <source>
        <dbReference type="Pfam" id="PF00482"/>
    </source>
</evidence>
<reference evidence="8" key="1">
    <citation type="submission" date="2020-05" db="EMBL/GenBank/DDBJ databases">
        <authorList>
            <person name="Chiriac C."/>
            <person name="Salcher M."/>
            <person name="Ghai R."/>
            <person name="Kavagutti S V."/>
        </authorList>
    </citation>
    <scope>NUCLEOTIDE SEQUENCE</scope>
</reference>
<evidence type="ECO:0000256" key="5">
    <source>
        <dbReference type="ARBA" id="ARBA00023136"/>
    </source>
</evidence>
<dbReference type="AlphaFoldDB" id="A0A6J6GR41"/>
<evidence type="ECO:0000313" key="8">
    <source>
        <dbReference type="EMBL" id="CAB4602720.1"/>
    </source>
</evidence>
<dbReference type="Pfam" id="PF00482">
    <property type="entry name" value="T2SSF"/>
    <property type="match status" value="1"/>
</dbReference>
<dbReference type="PANTHER" id="PTHR35007">
    <property type="entry name" value="INTEGRAL MEMBRANE PROTEIN-RELATED"/>
    <property type="match status" value="1"/>
</dbReference>
<evidence type="ECO:0000256" key="6">
    <source>
        <dbReference type="SAM" id="Phobius"/>
    </source>
</evidence>
<feature type="transmembrane region" description="Helical" evidence="6">
    <location>
        <begin position="193"/>
        <end position="212"/>
    </location>
</feature>
<organism evidence="8">
    <name type="scientific">freshwater metagenome</name>
    <dbReference type="NCBI Taxonomy" id="449393"/>
    <lineage>
        <taxon>unclassified sequences</taxon>
        <taxon>metagenomes</taxon>
        <taxon>ecological metagenomes</taxon>
    </lineage>
</organism>
<accession>A0A6J6GR41</accession>
<dbReference type="InterPro" id="IPR018076">
    <property type="entry name" value="T2SS_GspF_dom"/>
</dbReference>
<gene>
    <name evidence="8" type="ORF">UFOPK1820_00849</name>
</gene>
<feature type="transmembrane region" description="Helical" evidence="6">
    <location>
        <begin position="159"/>
        <end position="178"/>
    </location>
</feature>
<evidence type="ECO:0000256" key="2">
    <source>
        <dbReference type="ARBA" id="ARBA00022475"/>
    </source>
</evidence>
<evidence type="ECO:0000256" key="1">
    <source>
        <dbReference type="ARBA" id="ARBA00004651"/>
    </source>
</evidence>
<protein>
    <submittedName>
        <fullName evidence="8">Unannotated protein</fullName>
    </submittedName>
</protein>
<comment type="subcellular location">
    <subcellularLocation>
        <location evidence="1">Cell membrane</location>
        <topology evidence="1">Multi-pass membrane protein</topology>
    </subcellularLocation>
</comment>
<name>A0A6J6GR41_9ZZZZ</name>
<keyword evidence="4 6" id="KW-1133">Transmembrane helix</keyword>
<dbReference type="GO" id="GO:0005886">
    <property type="term" value="C:plasma membrane"/>
    <property type="evidence" value="ECO:0007669"/>
    <property type="project" value="UniProtKB-SubCell"/>
</dbReference>
<sequence length="218" mass="23877">MVMLVAQQHVWIISTTDMNVPNFFSQFTQRQRIKRRLTQATSFGNENIIDSLSAMTRSLRSGQSLASSLHQASITEPCDLLIRLAAGINNGQSLNQACNYLIEAYEKQNPAGDLSVVLHVMSLASEVGGDAAHHIDALIDTLLDRSYARQDRQAQASTAMASTRLITWLPVVCAAWIVSDSPAIRKTMLATPLGWTCLALGIGLNLVGRLWTKKLINS</sequence>
<dbReference type="PANTHER" id="PTHR35007:SF2">
    <property type="entry name" value="PILUS ASSEMBLE PROTEIN"/>
    <property type="match status" value="1"/>
</dbReference>
<dbReference type="EMBL" id="CAEZUK010000127">
    <property type="protein sequence ID" value="CAB4602720.1"/>
    <property type="molecule type" value="Genomic_DNA"/>
</dbReference>
<keyword evidence="2" id="KW-1003">Cell membrane</keyword>
<keyword evidence="3 6" id="KW-0812">Transmembrane</keyword>
<evidence type="ECO:0000256" key="4">
    <source>
        <dbReference type="ARBA" id="ARBA00022989"/>
    </source>
</evidence>
<evidence type="ECO:0000256" key="3">
    <source>
        <dbReference type="ARBA" id="ARBA00022692"/>
    </source>
</evidence>
<proteinExistence type="predicted"/>
<feature type="domain" description="Type II secretion system protein GspF" evidence="7">
    <location>
        <begin position="53"/>
        <end position="178"/>
    </location>
</feature>
<keyword evidence="5 6" id="KW-0472">Membrane</keyword>